<keyword evidence="1" id="KW-0133">Cell shape</keyword>
<dbReference type="UniPathway" id="UPA00219"/>
<proteinExistence type="inferred from homology"/>
<dbReference type="GO" id="GO:0009252">
    <property type="term" value="P:peptidoglycan biosynthetic process"/>
    <property type="evidence" value="ECO:0007669"/>
    <property type="project" value="UniProtKB-UniRule"/>
</dbReference>
<dbReference type="Proteomes" id="UP000177718">
    <property type="component" value="Unassembled WGS sequence"/>
</dbReference>
<comment type="caution">
    <text evidence="4">The sequence shown here is derived from an EMBL/GenBank/DDBJ whole genome shotgun (WGS) entry which is preliminary data.</text>
</comment>
<dbReference type="EMBL" id="MHDB01000042">
    <property type="protein sequence ID" value="OGY30735.1"/>
    <property type="molecule type" value="Genomic_DNA"/>
</dbReference>
<dbReference type="GO" id="GO:0071555">
    <property type="term" value="P:cell wall organization"/>
    <property type="evidence" value="ECO:0007669"/>
    <property type="project" value="UniProtKB-KW"/>
</dbReference>
<comment type="similarity">
    <text evidence="1">Belongs to the MurL family.</text>
</comment>
<name>A0A1G1WSL6_9BACT</name>
<gene>
    <name evidence="1" type="primary">murL</name>
    <name evidence="4" type="ORF">A3A61_03840</name>
</gene>
<comment type="catalytic activity">
    <reaction evidence="1">
        <text>UDP-N-acetyl-alpha-D-muramoyl-L-alanyl-L-glutamate + ATP + H2O = UDP-N-acetyl-alpha-D-muramoyl-L-alanyl-D-glutamate + AMP + diphosphate + H(+)</text>
        <dbReference type="Rhea" id="RHEA:58812"/>
        <dbReference type="ChEBI" id="CHEBI:15377"/>
        <dbReference type="ChEBI" id="CHEBI:15378"/>
        <dbReference type="ChEBI" id="CHEBI:30616"/>
        <dbReference type="ChEBI" id="CHEBI:33019"/>
        <dbReference type="ChEBI" id="CHEBI:83900"/>
        <dbReference type="ChEBI" id="CHEBI:142725"/>
        <dbReference type="ChEBI" id="CHEBI:456215"/>
        <dbReference type="EC" id="5.1.1.23"/>
    </reaction>
</comment>
<feature type="domain" description="MurL N-terminal" evidence="3">
    <location>
        <begin position="6"/>
        <end position="286"/>
    </location>
</feature>
<comment type="function">
    <text evidence="1">Cell wall formation. Catalyzes epimerization of the terminal L-glutamate in UDP-N-acetyl-alpha-D-muramoyl-L-alanyl-L-glutamate.</text>
</comment>
<feature type="domain" description="MurL C-terminal" evidence="2">
    <location>
        <begin position="347"/>
        <end position="440"/>
    </location>
</feature>
<evidence type="ECO:0000256" key="1">
    <source>
        <dbReference type="HAMAP-Rule" id="MF_02209"/>
    </source>
</evidence>
<dbReference type="HAMAP" id="MF_02209">
    <property type="entry name" value="MurL"/>
    <property type="match status" value="1"/>
</dbReference>
<keyword evidence="1" id="KW-0961">Cell wall biogenesis/degradation</keyword>
<accession>A0A1G1WSL6</accession>
<dbReference type="AlphaFoldDB" id="A0A1G1WSL6"/>
<evidence type="ECO:0000259" key="2">
    <source>
        <dbReference type="Pfam" id="PF26298"/>
    </source>
</evidence>
<keyword evidence="1" id="KW-0132">Cell division</keyword>
<protein>
    <recommendedName>
        <fullName evidence="1">UDP-N-acetyl-alpha-D-muramoyl-L-alanyl-L-glutamate epimerase</fullName>
        <ecNumber evidence="1">5.1.1.23</ecNumber>
    </recommendedName>
    <alternativeName>
        <fullName evidence="1">UDP-MurNAc-L-Ala-L-Glu epimerase</fullName>
    </alternativeName>
</protein>
<keyword evidence="1" id="KW-0131">Cell cycle</keyword>
<keyword evidence="1" id="KW-0413">Isomerase</keyword>
<sequence>MSAKGVSFEFDGFELSRNLGKIYFYYTLKLNDNKVYNFTETLILPDPLPDFSLVPKPTLDEILKSVHLILGISYWKTYCPKEIKLKKLKLSKEQAHFWNVVYTKGLGEFFYENQIDFHDLVTFPFSEHESLPLELNLSEKILLPFGGGKDSIVSGELLKKSTKSLTAFVLGKNTPIQESGVKTLGIPTLQVQRRLDPKLMELNQLNGVYNGHIPISAIYHFVSLLVGVLCGYRYIAFSNEASSNFGNVTYLGETINHQWSKSFEFETLFRNYVKTYLVKNIEIFSFLRPLYEIKIAQVFVDFPEYFKSFSSCNTNFKIQSHGLPNYAKATLGTLRRDGSATRSSLKASEVWCGKCPKCAFVFAILSAFIPKKELVDIFGKNLFNETSLVTTYKQLLGMTEIKPFDCVGTPEESQVAFYMTHQKGDYDTDAIMKMFVAELLPNITNSLESEKVKVFLPQKEHHVPAEFLTLLENH</sequence>
<organism evidence="4 5">
    <name type="scientific">Candidatus Woykebacteria bacterium RIFCSPLOWO2_01_FULL_43_14</name>
    <dbReference type="NCBI Taxonomy" id="1802605"/>
    <lineage>
        <taxon>Bacteria</taxon>
        <taxon>Candidatus Woykeibacteriota</taxon>
    </lineage>
</organism>
<dbReference type="GO" id="GO:0051301">
    <property type="term" value="P:cell division"/>
    <property type="evidence" value="ECO:0007669"/>
    <property type="project" value="UniProtKB-KW"/>
</dbReference>
<reference evidence="4 5" key="1">
    <citation type="journal article" date="2016" name="Nat. Commun.">
        <title>Thousands of microbial genomes shed light on interconnected biogeochemical processes in an aquifer system.</title>
        <authorList>
            <person name="Anantharaman K."/>
            <person name="Brown C.T."/>
            <person name="Hug L.A."/>
            <person name="Sharon I."/>
            <person name="Castelle C.J."/>
            <person name="Probst A.J."/>
            <person name="Thomas B.C."/>
            <person name="Singh A."/>
            <person name="Wilkins M.J."/>
            <person name="Karaoz U."/>
            <person name="Brodie E.L."/>
            <person name="Williams K.H."/>
            <person name="Hubbard S.S."/>
            <person name="Banfield J.F."/>
        </authorList>
    </citation>
    <scope>NUCLEOTIDE SEQUENCE [LARGE SCALE GENOMIC DNA]</scope>
</reference>
<dbReference type="EC" id="5.1.1.23" evidence="1"/>
<dbReference type="InterPro" id="IPR058740">
    <property type="entry name" value="MurL_N"/>
</dbReference>
<evidence type="ECO:0000313" key="4">
    <source>
        <dbReference type="EMBL" id="OGY30735.1"/>
    </source>
</evidence>
<dbReference type="GO" id="GO:0016855">
    <property type="term" value="F:racemase and epimerase activity, acting on amino acids and derivatives"/>
    <property type="evidence" value="ECO:0007669"/>
    <property type="project" value="UniProtKB-UniRule"/>
</dbReference>
<evidence type="ECO:0000313" key="5">
    <source>
        <dbReference type="Proteomes" id="UP000177718"/>
    </source>
</evidence>
<comment type="pathway">
    <text evidence="1">Cell wall biogenesis; peptidoglycan biosynthesis.</text>
</comment>
<keyword evidence="1" id="KW-0573">Peptidoglycan synthesis</keyword>
<dbReference type="InterPro" id="IPR058741">
    <property type="entry name" value="MurL_C"/>
</dbReference>
<dbReference type="Pfam" id="PF26298">
    <property type="entry name" value="MurL_epimerase_C"/>
    <property type="match status" value="1"/>
</dbReference>
<evidence type="ECO:0000259" key="3">
    <source>
        <dbReference type="Pfam" id="PF26299"/>
    </source>
</evidence>
<dbReference type="InterPro" id="IPR043689">
    <property type="entry name" value="MurL"/>
</dbReference>
<dbReference type="GO" id="GO:0008360">
    <property type="term" value="P:regulation of cell shape"/>
    <property type="evidence" value="ECO:0007669"/>
    <property type="project" value="UniProtKB-KW"/>
</dbReference>
<dbReference type="GO" id="GO:0005737">
    <property type="term" value="C:cytoplasm"/>
    <property type="evidence" value="ECO:0007669"/>
    <property type="project" value="UniProtKB-UniRule"/>
</dbReference>
<dbReference type="Pfam" id="PF26299">
    <property type="entry name" value="MurL_N"/>
    <property type="match status" value="1"/>
</dbReference>